<accession>A0ABV4TYH0</accession>
<name>A0ABV4TYH0_9GAMM</name>
<gene>
    <name evidence="1" type="ORF">ACERLL_15075</name>
</gene>
<reference evidence="1 2" key="1">
    <citation type="submission" date="2024-08" db="EMBL/GenBank/DDBJ databases">
        <title>Whole-genome sequencing of halo(alkali)philic microorganisms from hypersaline lakes.</title>
        <authorList>
            <person name="Sorokin D.Y."/>
            <person name="Merkel A.Y."/>
            <person name="Messina E."/>
            <person name="Yakimov M."/>
        </authorList>
    </citation>
    <scope>NUCLEOTIDE SEQUENCE [LARGE SCALE GENOMIC DNA]</scope>
    <source>
        <strain evidence="1 2">Cl-TMA</strain>
    </source>
</reference>
<keyword evidence="2" id="KW-1185">Reference proteome</keyword>
<proteinExistence type="predicted"/>
<protein>
    <submittedName>
        <fullName evidence="1">Uncharacterized protein</fullName>
    </submittedName>
</protein>
<evidence type="ECO:0000313" key="1">
    <source>
        <dbReference type="EMBL" id="MFA9462139.1"/>
    </source>
</evidence>
<dbReference type="Proteomes" id="UP001575181">
    <property type="component" value="Unassembled WGS sequence"/>
</dbReference>
<dbReference type="RefSeq" id="WP_373656927.1">
    <property type="nucleotide sequence ID" value="NZ_JBGUAW010000011.1"/>
</dbReference>
<organism evidence="1 2">
    <name type="scientific">Thiohalorhabdus methylotrophus</name>
    <dbReference type="NCBI Taxonomy" id="3242694"/>
    <lineage>
        <taxon>Bacteria</taxon>
        <taxon>Pseudomonadati</taxon>
        <taxon>Pseudomonadota</taxon>
        <taxon>Gammaproteobacteria</taxon>
        <taxon>Thiohalorhabdales</taxon>
        <taxon>Thiohalorhabdaceae</taxon>
        <taxon>Thiohalorhabdus</taxon>
    </lineage>
</organism>
<dbReference type="EMBL" id="JBGUAW010000011">
    <property type="protein sequence ID" value="MFA9462139.1"/>
    <property type="molecule type" value="Genomic_DNA"/>
</dbReference>
<sequence>MPFHGVAPERRFIFEAAEPLADLGVSDEAAWRLNPAHRWLYNKLDLALSQGLVAAPAGVEPPEMGLKPTEPVFVRPITNLAGMAVGAHKVQAGSMAHAPGTFWCRYLEGEQSSTDCLVREGEVLWFAHTVAGDEWVDGRPVYWQIGVPRPENERVLSEWVAANLPGYTGICNFELIGATIIEAHLRGSNGFFDFYGPGFVPAWVALADEGVWRDPGPPPGGFLFSLFTRRGERLGLELSRAQDLAEGGVSVAMDLDADGRPANGRVAIVRSRDFRTGRRVLENLGATLTP</sequence>
<evidence type="ECO:0000313" key="2">
    <source>
        <dbReference type="Proteomes" id="UP001575181"/>
    </source>
</evidence>
<comment type="caution">
    <text evidence="1">The sequence shown here is derived from an EMBL/GenBank/DDBJ whole genome shotgun (WGS) entry which is preliminary data.</text>
</comment>